<dbReference type="PROSITE" id="PS51687">
    <property type="entry name" value="SAM_MT_RNA_M5U"/>
    <property type="match status" value="1"/>
</dbReference>
<evidence type="ECO:0000256" key="2">
    <source>
        <dbReference type="ARBA" id="ARBA00022603"/>
    </source>
</evidence>
<organism evidence="10 11">
    <name type="scientific">Magnetospirillum aberrantis SpK</name>
    <dbReference type="NCBI Taxonomy" id="908842"/>
    <lineage>
        <taxon>Bacteria</taxon>
        <taxon>Pseudomonadati</taxon>
        <taxon>Pseudomonadota</taxon>
        <taxon>Alphaproteobacteria</taxon>
        <taxon>Rhodospirillales</taxon>
        <taxon>Rhodospirillaceae</taxon>
        <taxon>Magnetospirillum</taxon>
    </lineage>
</organism>
<dbReference type="InterPro" id="IPR012340">
    <property type="entry name" value="NA-bd_OB-fold"/>
</dbReference>
<keyword evidence="11" id="KW-1185">Reference proteome</keyword>
<evidence type="ECO:0000313" key="11">
    <source>
        <dbReference type="Proteomes" id="UP000480684"/>
    </source>
</evidence>
<gene>
    <name evidence="10" type="ORF">G4223_17985</name>
</gene>
<feature type="region of interest" description="Disordered" evidence="8">
    <location>
        <begin position="1"/>
        <end position="23"/>
    </location>
</feature>
<comment type="similarity">
    <text evidence="6">Belongs to the class I-like SAM-binding methyltransferase superfamily. RNA M5U methyltransferase family.</text>
</comment>
<evidence type="ECO:0000256" key="1">
    <source>
        <dbReference type="ARBA" id="ARBA00022485"/>
    </source>
</evidence>
<sequence length="441" mass="46612">MKNRPFKRSSASRSKGKPPPPARTVEVEIEAIGARGDGVARLGEDQVFVPFTVPGDRVVARVEGRRGEGLAAALIEVVAPGPGRVEPACPHYGRCGGCSLQHVADDIYVAWKRALVATQLARAGLGDVVVDELVRVPAGSRRRAAFAFSRRKAAVTLGFNARASHAVVDVERCLLLEPALAALLPPLRDLLAAVVADGEDGDVVVAQTESGLDVLVEADARLDLFDRERLAAFADAHDLARLSWRRPGAGFVDPIARRRPALVRFGGVAVEPAPGGFLQPTRGGELAIAERVVAAVGGADPVADLYSGCGSFTFPLAASGRAVHAVEGEEGPIRALELAVNAQGLRVTSEVRDLARRPLLAPELKKFQAVVFDPPRAGAQAQAEILAEAGPDLVVAVSCNPATLARDLRSLRDGGYRIETVTPIDQFPFSAHLEVVAVCRR</sequence>
<protein>
    <submittedName>
        <fullName evidence="10">Class I SAM-dependent RNA methyltransferase</fullName>
    </submittedName>
</protein>
<dbReference type="RefSeq" id="WP_163682612.1">
    <property type="nucleotide sequence ID" value="NZ_JAAIYP010000045.1"/>
</dbReference>
<keyword evidence="3 6" id="KW-0808">Transferase</keyword>
<dbReference type="AlphaFoldDB" id="A0A7C9QW23"/>
<dbReference type="PANTHER" id="PTHR11061">
    <property type="entry name" value="RNA M5U METHYLTRANSFERASE"/>
    <property type="match status" value="1"/>
</dbReference>
<evidence type="ECO:0000256" key="4">
    <source>
        <dbReference type="ARBA" id="ARBA00022691"/>
    </source>
</evidence>
<evidence type="ECO:0000256" key="5">
    <source>
        <dbReference type="ARBA" id="ARBA00023014"/>
    </source>
</evidence>
<dbReference type="Pfam" id="PF01938">
    <property type="entry name" value="TRAM"/>
    <property type="match status" value="1"/>
</dbReference>
<dbReference type="GO" id="GO:0070041">
    <property type="term" value="F:rRNA (uridine-C5-)-methyltransferase activity"/>
    <property type="evidence" value="ECO:0007669"/>
    <property type="project" value="TreeGrafter"/>
</dbReference>
<keyword evidence="1" id="KW-0479">Metal-binding</keyword>
<dbReference type="SUPFAM" id="SSF50249">
    <property type="entry name" value="Nucleic acid-binding proteins"/>
    <property type="match status" value="1"/>
</dbReference>
<dbReference type="InterPro" id="IPR002792">
    <property type="entry name" value="TRAM_dom"/>
</dbReference>
<dbReference type="GO" id="GO:0070475">
    <property type="term" value="P:rRNA base methylation"/>
    <property type="evidence" value="ECO:0007669"/>
    <property type="project" value="TreeGrafter"/>
</dbReference>
<feature type="binding site" evidence="6">
    <location>
        <position position="306"/>
    </location>
    <ligand>
        <name>S-adenosyl-L-methionine</name>
        <dbReference type="ChEBI" id="CHEBI:59789"/>
    </ligand>
</feature>
<evidence type="ECO:0000256" key="6">
    <source>
        <dbReference type="PROSITE-ProRule" id="PRU01024"/>
    </source>
</evidence>
<dbReference type="InterPro" id="IPR030390">
    <property type="entry name" value="MeTrfase_TrmA_AS"/>
</dbReference>
<dbReference type="Gene3D" id="3.40.50.150">
    <property type="entry name" value="Vaccinia Virus protein VP39"/>
    <property type="match status" value="1"/>
</dbReference>
<keyword evidence="4 6" id="KW-0949">S-adenosyl-L-methionine</keyword>
<dbReference type="EMBL" id="JAAIYP010000045">
    <property type="protein sequence ID" value="NFV82004.1"/>
    <property type="molecule type" value="Genomic_DNA"/>
</dbReference>
<feature type="active site" description="Nucleophile" evidence="6">
    <location>
        <position position="399"/>
    </location>
</feature>
<evidence type="ECO:0000256" key="8">
    <source>
        <dbReference type="SAM" id="MobiDB-lite"/>
    </source>
</evidence>
<dbReference type="PANTHER" id="PTHR11061:SF49">
    <property type="entry name" value="23S RRNA (URACIL(1939)-C(5))-METHYLTRANSFERASE RLMD"/>
    <property type="match status" value="1"/>
</dbReference>
<dbReference type="PROSITE" id="PS01230">
    <property type="entry name" value="TRMA_1"/>
    <property type="match status" value="1"/>
</dbReference>
<reference evidence="10 11" key="1">
    <citation type="submission" date="2020-02" db="EMBL/GenBank/DDBJ databases">
        <authorList>
            <person name="Dziuba M."/>
            <person name="Kuznetsov B."/>
            <person name="Mardanov A."/>
            <person name="Ravin N."/>
            <person name="Grouzdev D."/>
        </authorList>
    </citation>
    <scope>NUCLEOTIDE SEQUENCE [LARGE SCALE GENOMIC DNA]</scope>
    <source>
        <strain evidence="10 11">SpK</strain>
    </source>
</reference>
<dbReference type="Gene3D" id="2.40.50.1070">
    <property type="match status" value="1"/>
</dbReference>
<comment type="caution">
    <text evidence="10">The sequence shown here is derived from an EMBL/GenBank/DDBJ whole genome shotgun (WGS) entry which is preliminary data.</text>
</comment>
<feature type="binding site" evidence="6">
    <location>
        <position position="279"/>
    </location>
    <ligand>
        <name>S-adenosyl-L-methionine</name>
        <dbReference type="ChEBI" id="CHEBI:59789"/>
    </ligand>
</feature>
<name>A0A7C9QW23_9PROT</name>
<keyword evidence="1" id="KW-0004">4Fe-4S</keyword>
<dbReference type="InterPro" id="IPR029063">
    <property type="entry name" value="SAM-dependent_MTases_sf"/>
</dbReference>
<dbReference type="Proteomes" id="UP000480684">
    <property type="component" value="Unassembled WGS sequence"/>
</dbReference>
<evidence type="ECO:0000259" key="9">
    <source>
        <dbReference type="PROSITE" id="PS50926"/>
    </source>
</evidence>
<evidence type="ECO:0000256" key="7">
    <source>
        <dbReference type="PROSITE-ProRule" id="PRU10015"/>
    </source>
</evidence>
<dbReference type="PROSITE" id="PS50926">
    <property type="entry name" value="TRAM"/>
    <property type="match status" value="1"/>
</dbReference>
<dbReference type="SUPFAM" id="SSF53335">
    <property type="entry name" value="S-adenosyl-L-methionine-dependent methyltransferases"/>
    <property type="match status" value="1"/>
</dbReference>
<accession>A0A7C9QW23</accession>
<keyword evidence="2 6" id="KW-0489">Methyltransferase</keyword>
<feature type="binding site" evidence="6">
    <location>
        <position position="327"/>
    </location>
    <ligand>
        <name>S-adenosyl-L-methionine</name>
        <dbReference type="ChEBI" id="CHEBI:59789"/>
    </ligand>
</feature>
<dbReference type="GO" id="GO:0051539">
    <property type="term" value="F:4 iron, 4 sulfur cluster binding"/>
    <property type="evidence" value="ECO:0007669"/>
    <property type="project" value="UniProtKB-KW"/>
</dbReference>
<feature type="active site" evidence="7">
    <location>
        <position position="399"/>
    </location>
</feature>
<dbReference type="InterPro" id="IPR010280">
    <property type="entry name" value="U5_MeTrfase_fam"/>
</dbReference>
<feature type="binding site" evidence="6">
    <location>
        <position position="373"/>
    </location>
    <ligand>
        <name>S-adenosyl-L-methionine</name>
        <dbReference type="ChEBI" id="CHEBI:59789"/>
    </ligand>
</feature>
<proteinExistence type="inferred from homology"/>
<feature type="domain" description="TRAM" evidence="9">
    <location>
        <begin position="12"/>
        <end position="76"/>
    </location>
</feature>
<dbReference type="Pfam" id="PF05958">
    <property type="entry name" value="tRNA_U5-meth_tr"/>
    <property type="match status" value="1"/>
</dbReference>
<evidence type="ECO:0000313" key="10">
    <source>
        <dbReference type="EMBL" id="NFV82004.1"/>
    </source>
</evidence>
<keyword evidence="5" id="KW-0411">Iron-sulfur</keyword>
<dbReference type="Gene3D" id="2.40.50.140">
    <property type="entry name" value="Nucleic acid-binding proteins"/>
    <property type="match status" value="1"/>
</dbReference>
<evidence type="ECO:0000256" key="3">
    <source>
        <dbReference type="ARBA" id="ARBA00022679"/>
    </source>
</evidence>
<keyword evidence="1" id="KW-0408">Iron</keyword>